<reference evidence="2 3" key="1">
    <citation type="journal article" date="2020" name="Cell">
        <title>Large-Scale Comparative Analyses of Tick Genomes Elucidate Their Genetic Diversity and Vector Capacities.</title>
        <authorList>
            <consortium name="Tick Genome and Microbiome Consortium (TIGMIC)"/>
            <person name="Jia N."/>
            <person name="Wang J."/>
            <person name="Shi W."/>
            <person name="Du L."/>
            <person name="Sun Y."/>
            <person name="Zhan W."/>
            <person name="Jiang J.F."/>
            <person name="Wang Q."/>
            <person name="Zhang B."/>
            <person name="Ji P."/>
            <person name="Bell-Sakyi L."/>
            <person name="Cui X.M."/>
            <person name="Yuan T.T."/>
            <person name="Jiang B.G."/>
            <person name="Yang W.F."/>
            <person name="Lam T.T."/>
            <person name="Chang Q.C."/>
            <person name="Ding S.J."/>
            <person name="Wang X.J."/>
            <person name="Zhu J.G."/>
            <person name="Ruan X.D."/>
            <person name="Zhao L."/>
            <person name="Wei J.T."/>
            <person name="Ye R.Z."/>
            <person name="Que T.C."/>
            <person name="Du C.H."/>
            <person name="Zhou Y.H."/>
            <person name="Cheng J.X."/>
            <person name="Dai P.F."/>
            <person name="Guo W.B."/>
            <person name="Han X.H."/>
            <person name="Huang E.J."/>
            <person name="Li L.F."/>
            <person name="Wei W."/>
            <person name="Gao Y.C."/>
            <person name="Liu J.Z."/>
            <person name="Shao H.Z."/>
            <person name="Wang X."/>
            <person name="Wang C.C."/>
            <person name="Yang T.C."/>
            <person name="Huo Q.B."/>
            <person name="Li W."/>
            <person name="Chen H.Y."/>
            <person name="Chen S.E."/>
            <person name="Zhou L.G."/>
            <person name="Ni X.B."/>
            <person name="Tian J.H."/>
            <person name="Sheng Y."/>
            <person name="Liu T."/>
            <person name="Pan Y.S."/>
            <person name="Xia L.Y."/>
            <person name="Li J."/>
            <person name="Zhao F."/>
            <person name="Cao W.C."/>
        </authorList>
    </citation>
    <scope>NUCLEOTIDE SEQUENCE [LARGE SCALE GENOMIC DNA]</scope>
    <source>
        <strain evidence="2">HaeL-2018</strain>
    </source>
</reference>
<proteinExistence type="predicted"/>
<feature type="domain" description="TRAF1-6 MATH" evidence="1">
    <location>
        <begin position="114"/>
        <end position="224"/>
    </location>
</feature>
<accession>A0A9J6FYP2</accession>
<evidence type="ECO:0000313" key="3">
    <source>
        <dbReference type="Proteomes" id="UP000821853"/>
    </source>
</evidence>
<protein>
    <recommendedName>
        <fullName evidence="1">TRAF1-6 MATH domain-containing protein</fullName>
    </recommendedName>
</protein>
<keyword evidence="3" id="KW-1185">Reference proteome</keyword>
<dbReference type="Gene3D" id="2.60.210.10">
    <property type="entry name" value="Apoptosis, Tumor Necrosis Factor Receptor Associated Protein 2, Chain A"/>
    <property type="match status" value="1"/>
</dbReference>
<evidence type="ECO:0000313" key="2">
    <source>
        <dbReference type="EMBL" id="KAH9367584.1"/>
    </source>
</evidence>
<dbReference type="AlphaFoldDB" id="A0A9J6FYP2"/>
<dbReference type="InterPro" id="IPR049342">
    <property type="entry name" value="TRAF1-6_MATH_dom"/>
</dbReference>
<gene>
    <name evidence="2" type="ORF">HPB48_002876</name>
</gene>
<dbReference type="InterPro" id="IPR008974">
    <property type="entry name" value="TRAF-like"/>
</dbReference>
<dbReference type="SUPFAM" id="SSF49599">
    <property type="entry name" value="TRAF domain-like"/>
    <property type="match status" value="1"/>
</dbReference>
<comment type="caution">
    <text evidence="2">The sequence shown here is derived from an EMBL/GenBank/DDBJ whole genome shotgun (WGS) entry which is preliminary data.</text>
</comment>
<dbReference type="Proteomes" id="UP000821853">
    <property type="component" value="Chromosome 2"/>
</dbReference>
<organism evidence="2 3">
    <name type="scientific">Haemaphysalis longicornis</name>
    <name type="common">Bush tick</name>
    <dbReference type="NCBI Taxonomy" id="44386"/>
    <lineage>
        <taxon>Eukaryota</taxon>
        <taxon>Metazoa</taxon>
        <taxon>Ecdysozoa</taxon>
        <taxon>Arthropoda</taxon>
        <taxon>Chelicerata</taxon>
        <taxon>Arachnida</taxon>
        <taxon>Acari</taxon>
        <taxon>Parasitiformes</taxon>
        <taxon>Ixodida</taxon>
        <taxon>Ixodoidea</taxon>
        <taxon>Ixodidae</taxon>
        <taxon>Haemaphysalinae</taxon>
        <taxon>Haemaphysalis</taxon>
    </lineage>
</organism>
<dbReference type="EMBL" id="JABSTR010000004">
    <property type="protein sequence ID" value="KAH9367584.1"/>
    <property type="molecule type" value="Genomic_DNA"/>
</dbReference>
<dbReference type="VEuPathDB" id="VectorBase:HLOH_055488"/>
<dbReference type="OrthoDB" id="6475149at2759"/>
<name>A0A9J6FYP2_HAELO</name>
<dbReference type="Pfam" id="PF21355">
    <property type="entry name" value="TRAF-mep_MATH"/>
    <property type="match status" value="1"/>
</dbReference>
<sequence length="324" mass="35460">MVIVDQRDGGSADIVRTTSAASGCPDIALQKPAQELAEWSCGESRMASHAALFDGGYVRGGAMRVRFRVFLKEYASHVASVTVRDGALASEYLWELKEAAAKVALLTTGGFSKVESPVFYTANQGYALRMSLVLNRVTPPLQSLASNDDQRVLGVYFTLWKGRHDSVLRWPFPHLLTLAIVSPTAGRPDLSKTVDPTHARCPPEAFHRPQAARNDHACGFSAFLAGRPTRGLHARWLGDRQGHGAHAQLTAVLPVERYLAHLWQRLCVVLALACEQPRRHRTHSTRTSYSTDIFQQTFQQTFKCCPGGSLRFCCSAGSGKVAVG</sequence>
<evidence type="ECO:0000259" key="1">
    <source>
        <dbReference type="Pfam" id="PF21355"/>
    </source>
</evidence>